<reference evidence="4" key="1">
    <citation type="submission" date="2022-12" db="EMBL/GenBank/DDBJ databases">
        <title>Reference genome sequencing for broad-spectrum identification of bacterial and archaeal isolates by mass spectrometry.</title>
        <authorList>
            <person name="Sekiguchi Y."/>
            <person name="Tourlousse D.M."/>
        </authorList>
    </citation>
    <scope>NUCLEOTIDE SEQUENCE</scope>
    <source>
        <strain evidence="4">ASRB1</strain>
    </source>
</reference>
<dbReference type="PROSITE" id="PS50056">
    <property type="entry name" value="TYR_PHOSPHATASE_2"/>
    <property type="match status" value="1"/>
</dbReference>
<evidence type="ECO:0000313" key="4">
    <source>
        <dbReference type="EMBL" id="GLI36399.1"/>
    </source>
</evidence>
<protein>
    <submittedName>
        <fullName evidence="4">Protein phosphatase</fullName>
    </submittedName>
</protein>
<accession>A0A9W6FX11</accession>
<dbReference type="InterPro" id="IPR020422">
    <property type="entry name" value="TYR_PHOSPHATASE_DUAL_dom"/>
</dbReference>
<dbReference type="FunFam" id="3.90.190.10:FF:000157">
    <property type="entry name" value="Protein-tyrosine phosphatase"/>
    <property type="match status" value="1"/>
</dbReference>
<feature type="domain" description="Tyrosine specific protein phosphatases" evidence="3">
    <location>
        <begin position="71"/>
        <end position="127"/>
    </location>
</feature>
<dbReference type="Gene3D" id="3.90.190.10">
    <property type="entry name" value="Protein tyrosine phosphatase superfamily"/>
    <property type="match status" value="1"/>
</dbReference>
<dbReference type="SUPFAM" id="SSF52799">
    <property type="entry name" value="(Phosphotyrosine protein) phosphatases II"/>
    <property type="match status" value="1"/>
</dbReference>
<comment type="caution">
    <text evidence="4">The sequence shown here is derived from an EMBL/GenBank/DDBJ whole genome shotgun (WGS) entry which is preliminary data.</text>
</comment>
<name>A0A9W6FX11_9BACT</name>
<evidence type="ECO:0000256" key="1">
    <source>
        <dbReference type="ARBA" id="ARBA00022801"/>
    </source>
</evidence>
<dbReference type="PANTHER" id="PTHR23339">
    <property type="entry name" value="TYROSINE SPECIFIC PROTEIN PHOSPHATASE AND DUAL SPECIFICITY PROTEIN PHOSPHATASE"/>
    <property type="match status" value="1"/>
</dbReference>
<dbReference type="InterPro" id="IPR050561">
    <property type="entry name" value="PTP"/>
</dbReference>
<evidence type="ECO:0000259" key="3">
    <source>
        <dbReference type="PROSITE" id="PS50056"/>
    </source>
</evidence>
<dbReference type="PROSITE" id="PS50054">
    <property type="entry name" value="TYR_PHOSPHATASE_DUAL"/>
    <property type="match status" value="1"/>
</dbReference>
<keyword evidence="5" id="KW-1185">Reference proteome</keyword>
<dbReference type="AlphaFoldDB" id="A0A9W6FX11"/>
<dbReference type="InterPro" id="IPR000387">
    <property type="entry name" value="Tyr_Pase_dom"/>
</dbReference>
<dbReference type="RefSeq" id="WP_281796795.1">
    <property type="nucleotide sequence ID" value="NZ_BSDR01000001.1"/>
</dbReference>
<dbReference type="SMART" id="SM00195">
    <property type="entry name" value="DSPc"/>
    <property type="match status" value="1"/>
</dbReference>
<evidence type="ECO:0000259" key="2">
    <source>
        <dbReference type="PROSITE" id="PS50054"/>
    </source>
</evidence>
<evidence type="ECO:0000313" key="5">
    <source>
        <dbReference type="Proteomes" id="UP001144372"/>
    </source>
</evidence>
<dbReference type="InterPro" id="IPR029021">
    <property type="entry name" value="Prot-tyrosine_phosphatase-like"/>
</dbReference>
<dbReference type="EMBL" id="BSDR01000001">
    <property type="protein sequence ID" value="GLI36399.1"/>
    <property type="molecule type" value="Genomic_DNA"/>
</dbReference>
<dbReference type="Proteomes" id="UP001144372">
    <property type="component" value="Unassembled WGS sequence"/>
</dbReference>
<organism evidence="4 5">
    <name type="scientific">Desulforhabdus amnigena</name>
    <dbReference type="NCBI Taxonomy" id="40218"/>
    <lineage>
        <taxon>Bacteria</taxon>
        <taxon>Pseudomonadati</taxon>
        <taxon>Thermodesulfobacteriota</taxon>
        <taxon>Syntrophobacteria</taxon>
        <taxon>Syntrophobacterales</taxon>
        <taxon>Syntrophobacteraceae</taxon>
        <taxon>Desulforhabdus</taxon>
    </lineage>
</organism>
<dbReference type="GO" id="GO:0016787">
    <property type="term" value="F:hydrolase activity"/>
    <property type="evidence" value="ECO:0007669"/>
    <property type="project" value="UniProtKB-KW"/>
</dbReference>
<dbReference type="Pfam" id="PF22785">
    <property type="entry name" value="Tc-R-P"/>
    <property type="match status" value="1"/>
</dbReference>
<sequence>MTVHKINWITDQLAVSHAPMSYEELESIKEQGISAIVNLCGEFCDLHEIESSYGFEVYYLPIADENAPPLEEMEKALAWLDEAIYLGKKVLVHCRFGIGRTGTFVTSYLLRRGFGLKLAGKRLKNFRSAPSSFTQWWLLRKYGKRSGKLTIREPSLEATHLVDLSPFFKAYEDIVTALEGAVHGISSTCGPIPRCGRETDACCGRYLHLQFIEATYLKYYLDKNLTHENRMAAIDRAVTASRVLLKKPPLEVGILIPSYDSPETLCEMSKKWCGETAYRCPLSVDGKCIAFSYRPIACRAYGIPLIYQGKHQNGIWKDLPENRQPVPFDLDHANRLLYEISGQLFHALNDTFLEGKSFLFPITQVVSGKFVGDYFSLLAGMGGKGSS</sequence>
<keyword evidence="1" id="KW-0378">Hydrolase</keyword>
<dbReference type="InterPro" id="IPR016130">
    <property type="entry name" value="Tyr_Pase_AS"/>
</dbReference>
<proteinExistence type="predicted"/>
<dbReference type="PROSITE" id="PS00383">
    <property type="entry name" value="TYR_PHOSPHATASE_1"/>
    <property type="match status" value="1"/>
</dbReference>
<feature type="domain" description="Tyrosine-protein phosphatase" evidence="2">
    <location>
        <begin position="5"/>
        <end position="151"/>
    </location>
</feature>
<gene>
    <name evidence="4" type="ORF">DAMNIGENAA_38320</name>
</gene>